<evidence type="ECO:0000256" key="11">
    <source>
        <dbReference type="ARBA" id="ARBA00024331"/>
    </source>
</evidence>
<dbReference type="AlphaFoldDB" id="A0A8B8LT34"/>
<keyword evidence="6" id="KW-0963">Cytoplasm</keyword>
<accession>A0A8B8LT34</accession>
<dbReference type="Gene3D" id="3.30.540.10">
    <property type="entry name" value="Fructose-1,6-Bisphosphatase, subunit A, domain 1"/>
    <property type="match status" value="1"/>
</dbReference>
<evidence type="ECO:0000313" key="18">
    <source>
        <dbReference type="RefSeq" id="XP_027359546.1"/>
    </source>
</evidence>
<keyword evidence="17" id="KW-1185">Reference proteome</keyword>
<dbReference type="OrthoDB" id="10256725at2759"/>
<dbReference type="FunFam" id="3.40.190.80:FF:000001">
    <property type="entry name" value="Fructose-1,6-bisphosphatase class 1"/>
    <property type="match status" value="1"/>
</dbReference>
<comment type="pathway">
    <text evidence="11">Carbohydrate biosynthesis.</text>
</comment>
<comment type="catalytic activity">
    <reaction evidence="1">
        <text>beta-D-fructose 1,6-bisphosphate + H2O = beta-D-fructose 6-phosphate + phosphate</text>
        <dbReference type="Rhea" id="RHEA:11064"/>
        <dbReference type="ChEBI" id="CHEBI:15377"/>
        <dbReference type="ChEBI" id="CHEBI:32966"/>
        <dbReference type="ChEBI" id="CHEBI:43474"/>
        <dbReference type="ChEBI" id="CHEBI:57634"/>
        <dbReference type="EC" id="3.1.3.11"/>
    </reaction>
</comment>
<dbReference type="GO" id="GO:0046872">
    <property type="term" value="F:metal ion binding"/>
    <property type="evidence" value="ECO:0007669"/>
    <property type="project" value="UniProtKB-KW"/>
</dbReference>
<dbReference type="Gene3D" id="3.40.190.80">
    <property type="match status" value="1"/>
</dbReference>
<dbReference type="NCBIfam" id="NF006778">
    <property type="entry name" value="PRK09293.1-1"/>
    <property type="match status" value="1"/>
</dbReference>
<feature type="domain" description="Fructose-1-6-bisphosphatase class I N-terminal" evidence="15">
    <location>
        <begin position="78"/>
        <end position="236"/>
    </location>
</feature>
<dbReference type="CDD" id="cd00354">
    <property type="entry name" value="FBPase"/>
    <property type="match status" value="1"/>
</dbReference>
<dbReference type="GO" id="GO:0005986">
    <property type="term" value="P:sucrose biosynthetic process"/>
    <property type="evidence" value="ECO:0007669"/>
    <property type="project" value="TreeGrafter"/>
</dbReference>
<dbReference type="InterPro" id="IPR000146">
    <property type="entry name" value="FBPase_class-1"/>
</dbReference>
<sequence>MDHSAEALRTDLMTITRFVLNEQSKHPESRGDFTILLNHIVLGCKFVCSSVNKVRSLRHLSLSLSLSLSLHRYYCKIDIKVMKPLCLKAGLAKLIGLAGETNVQGEEQKKLDVLSNEVFMKALISSGRTCILVSEEDEDAIFVEPSLRGKYCVVFDPLDGSSNIDCGVSIGTIFGIYALKDAHEPTIEDVLQPGKNMVAAGYCMYGSSCTLVLSTGAGVNGFTLDPSLGEFILTHPDIKIPEKGNIYSVNEGNAKNWDGPTATYVDRCKFPKDGSSPKSLRYIGSMVADVHRTLLYGGIFLYPADKKSPNGKLRVLYEVFPMSFLMEQAGGQAFTGKQRALDLVPEKLHERSPIFLGSYDDVEEIKALYEAEGEEE</sequence>
<dbReference type="InterPro" id="IPR020548">
    <property type="entry name" value="Fructose_bisphosphatase_AS"/>
</dbReference>
<comment type="cofactor">
    <cofactor evidence="2">
        <name>Mg(2+)</name>
        <dbReference type="ChEBI" id="CHEBI:18420"/>
    </cofactor>
</comment>
<dbReference type="GeneID" id="113868163"/>
<protein>
    <recommendedName>
        <fullName evidence="13">Fructose-1,6-bisphosphatase, cytosolic</fullName>
        <ecNumber evidence="5">3.1.3.11</ecNumber>
    </recommendedName>
    <alternativeName>
        <fullName evidence="12">D-fructose-1,6-bisphosphate 1-phosphohydrolase</fullName>
    </alternativeName>
</protein>
<evidence type="ECO:0000256" key="8">
    <source>
        <dbReference type="ARBA" id="ARBA00022801"/>
    </source>
</evidence>
<dbReference type="PIRSF" id="PIRSF500210">
    <property type="entry name" value="FBPtase"/>
    <property type="match status" value="1"/>
</dbReference>
<dbReference type="InterPro" id="IPR033391">
    <property type="entry name" value="FBPase_N"/>
</dbReference>
<feature type="domain" description="Fructose-1-6-bisphosphatase class 1 C-terminal" evidence="16">
    <location>
        <begin position="240"/>
        <end position="369"/>
    </location>
</feature>
<evidence type="ECO:0000256" key="4">
    <source>
        <dbReference type="ARBA" id="ARBA00010941"/>
    </source>
</evidence>
<dbReference type="PROSITE" id="PS00124">
    <property type="entry name" value="FBPASE"/>
    <property type="match status" value="1"/>
</dbReference>
<comment type="subcellular location">
    <subcellularLocation>
        <location evidence="3">Cytoplasm</location>
    </subcellularLocation>
</comment>
<dbReference type="Proteomes" id="UP000694853">
    <property type="component" value="Unplaced"/>
</dbReference>
<evidence type="ECO:0000256" key="12">
    <source>
        <dbReference type="ARBA" id="ARBA00032973"/>
    </source>
</evidence>
<evidence type="ECO:0000259" key="16">
    <source>
        <dbReference type="Pfam" id="PF18913"/>
    </source>
</evidence>
<dbReference type="Pfam" id="PF00316">
    <property type="entry name" value="FBPase"/>
    <property type="match status" value="1"/>
</dbReference>
<dbReference type="GO" id="GO:0030388">
    <property type="term" value="P:fructose 1,6-bisphosphate metabolic process"/>
    <property type="evidence" value="ECO:0007669"/>
    <property type="project" value="UniProtKB-ARBA"/>
</dbReference>
<dbReference type="GO" id="GO:0005829">
    <property type="term" value="C:cytosol"/>
    <property type="evidence" value="ECO:0007669"/>
    <property type="project" value="TreeGrafter"/>
</dbReference>
<dbReference type="InterPro" id="IPR044015">
    <property type="entry name" value="FBPase_C_dom"/>
</dbReference>
<proteinExistence type="inferred from homology"/>
<dbReference type="PRINTS" id="PR00115">
    <property type="entry name" value="F16BPHPHTASE"/>
</dbReference>
<dbReference type="KEGG" id="aprc:113868163"/>
<comment type="similarity">
    <text evidence="4 14">Belongs to the FBPase class 1 family.</text>
</comment>
<gene>
    <name evidence="18" type="primary">LOC113868163</name>
</gene>
<dbReference type="HAMAP" id="MF_01855">
    <property type="entry name" value="FBPase_class1"/>
    <property type="match status" value="1"/>
</dbReference>
<dbReference type="PIRSF" id="PIRSF000904">
    <property type="entry name" value="FBPtase_SBPase"/>
    <property type="match status" value="1"/>
</dbReference>
<dbReference type="GO" id="GO:0006000">
    <property type="term" value="P:fructose metabolic process"/>
    <property type="evidence" value="ECO:0007669"/>
    <property type="project" value="TreeGrafter"/>
</dbReference>
<evidence type="ECO:0000256" key="1">
    <source>
        <dbReference type="ARBA" id="ARBA00001273"/>
    </source>
</evidence>
<evidence type="ECO:0000256" key="10">
    <source>
        <dbReference type="ARBA" id="ARBA00023277"/>
    </source>
</evidence>
<evidence type="ECO:0000256" key="7">
    <source>
        <dbReference type="ARBA" id="ARBA00022723"/>
    </source>
</evidence>
<evidence type="ECO:0000256" key="5">
    <source>
        <dbReference type="ARBA" id="ARBA00013093"/>
    </source>
</evidence>
<evidence type="ECO:0000256" key="13">
    <source>
        <dbReference type="ARBA" id="ARBA00040159"/>
    </source>
</evidence>
<name>A0A8B8LT34_ABRPR</name>
<evidence type="ECO:0000259" key="15">
    <source>
        <dbReference type="Pfam" id="PF00316"/>
    </source>
</evidence>
<dbReference type="FunFam" id="3.30.540.10:FF:000002">
    <property type="entry name" value="Fructose-1,6-bisphosphatase class 1"/>
    <property type="match status" value="1"/>
</dbReference>
<dbReference type="PANTHER" id="PTHR11556">
    <property type="entry name" value="FRUCTOSE-1,6-BISPHOSPHATASE-RELATED"/>
    <property type="match status" value="1"/>
</dbReference>
<evidence type="ECO:0000256" key="3">
    <source>
        <dbReference type="ARBA" id="ARBA00004496"/>
    </source>
</evidence>
<dbReference type="RefSeq" id="XP_027359546.1">
    <property type="nucleotide sequence ID" value="XM_027503745.1"/>
</dbReference>
<evidence type="ECO:0000256" key="2">
    <source>
        <dbReference type="ARBA" id="ARBA00001946"/>
    </source>
</evidence>
<keyword evidence="8 14" id="KW-0378">Hydrolase</keyword>
<evidence type="ECO:0000256" key="6">
    <source>
        <dbReference type="ARBA" id="ARBA00022490"/>
    </source>
</evidence>
<reference evidence="18" key="2">
    <citation type="submission" date="2025-08" db="UniProtKB">
        <authorList>
            <consortium name="RefSeq"/>
        </authorList>
    </citation>
    <scope>IDENTIFICATION</scope>
    <source>
        <tissue evidence="18">Young leaves</tissue>
    </source>
</reference>
<keyword evidence="10 14" id="KW-0119">Carbohydrate metabolism</keyword>
<dbReference type="Pfam" id="PF18913">
    <property type="entry name" value="FBPase_C"/>
    <property type="match status" value="1"/>
</dbReference>
<dbReference type="PANTHER" id="PTHR11556:SF41">
    <property type="entry name" value="FRUCTOSE-1,6-BISPHOSPHATASE, CYTOSOLIC"/>
    <property type="match status" value="1"/>
</dbReference>
<dbReference type="EC" id="3.1.3.11" evidence="5"/>
<dbReference type="GO" id="GO:0042132">
    <property type="term" value="F:fructose 1,6-bisphosphate 1-phosphatase activity"/>
    <property type="evidence" value="ECO:0007669"/>
    <property type="project" value="UniProtKB-EC"/>
</dbReference>
<evidence type="ECO:0000256" key="14">
    <source>
        <dbReference type="RuleBase" id="RU000508"/>
    </source>
</evidence>
<dbReference type="GO" id="GO:0015979">
    <property type="term" value="P:photosynthesis"/>
    <property type="evidence" value="ECO:0007669"/>
    <property type="project" value="UniProtKB-ARBA"/>
</dbReference>
<dbReference type="GO" id="GO:0006002">
    <property type="term" value="P:fructose 6-phosphate metabolic process"/>
    <property type="evidence" value="ECO:0007669"/>
    <property type="project" value="TreeGrafter"/>
</dbReference>
<keyword evidence="7" id="KW-0479">Metal-binding</keyword>
<reference evidence="17" key="1">
    <citation type="journal article" date="2019" name="Toxins">
        <title>Detection of Abrin-Like and Prepropulchellin-Like Toxin Genes and Transcripts Using Whole Genome Sequencing and Full-Length Transcript Sequencing of Abrus precatorius.</title>
        <authorList>
            <person name="Hovde B.T."/>
            <person name="Daligault H.E."/>
            <person name="Hanschen E.R."/>
            <person name="Kunde Y.A."/>
            <person name="Johnson M.B."/>
            <person name="Starkenburg S.R."/>
            <person name="Johnson S.L."/>
        </authorList>
    </citation>
    <scope>NUCLEOTIDE SEQUENCE [LARGE SCALE GENOMIC DNA]</scope>
</reference>
<dbReference type="SUPFAM" id="SSF56655">
    <property type="entry name" value="Carbohydrate phosphatase"/>
    <property type="match status" value="1"/>
</dbReference>
<evidence type="ECO:0000313" key="17">
    <source>
        <dbReference type="Proteomes" id="UP000694853"/>
    </source>
</evidence>
<dbReference type="GO" id="GO:0006094">
    <property type="term" value="P:gluconeogenesis"/>
    <property type="evidence" value="ECO:0007669"/>
    <property type="project" value="TreeGrafter"/>
</dbReference>
<dbReference type="InterPro" id="IPR028343">
    <property type="entry name" value="FBPtase"/>
</dbReference>
<organism evidence="17 18">
    <name type="scientific">Abrus precatorius</name>
    <name type="common">Indian licorice</name>
    <name type="synonym">Glycine abrus</name>
    <dbReference type="NCBI Taxonomy" id="3816"/>
    <lineage>
        <taxon>Eukaryota</taxon>
        <taxon>Viridiplantae</taxon>
        <taxon>Streptophyta</taxon>
        <taxon>Embryophyta</taxon>
        <taxon>Tracheophyta</taxon>
        <taxon>Spermatophyta</taxon>
        <taxon>Magnoliopsida</taxon>
        <taxon>eudicotyledons</taxon>
        <taxon>Gunneridae</taxon>
        <taxon>Pentapetalae</taxon>
        <taxon>rosids</taxon>
        <taxon>fabids</taxon>
        <taxon>Fabales</taxon>
        <taxon>Fabaceae</taxon>
        <taxon>Papilionoideae</taxon>
        <taxon>50 kb inversion clade</taxon>
        <taxon>NPAAA clade</taxon>
        <taxon>indigoferoid/millettioid clade</taxon>
        <taxon>Abreae</taxon>
        <taxon>Abrus</taxon>
    </lineage>
</organism>
<evidence type="ECO:0000256" key="9">
    <source>
        <dbReference type="ARBA" id="ARBA00022842"/>
    </source>
</evidence>
<keyword evidence="9" id="KW-0460">Magnesium</keyword>